<organism evidence="5 6">
    <name type="scientific">Lachancea quebecensis</name>
    <dbReference type="NCBI Taxonomy" id="1654605"/>
    <lineage>
        <taxon>Eukaryota</taxon>
        <taxon>Fungi</taxon>
        <taxon>Dikarya</taxon>
        <taxon>Ascomycota</taxon>
        <taxon>Saccharomycotina</taxon>
        <taxon>Saccharomycetes</taxon>
        <taxon>Saccharomycetales</taxon>
        <taxon>Saccharomycetaceae</taxon>
        <taxon>Lachancea</taxon>
    </lineage>
</organism>
<dbReference type="InterPro" id="IPR029044">
    <property type="entry name" value="Nucleotide-diphossugar_trans"/>
</dbReference>
<accession>A0A0P1KX85</accession>
<dbReference type="PANTHER" id="PTHR31306">
    <property type="entry name" value="ALPHA-1,6-MANNOSYLTRANSFERASE MNN11-RELATED"/>
    <property type="match status" value="1"/>
</dbReference>
<dbReference type="InterPro" id="IPR008630">
    <property type="entry name" value="Glyco_trans_34"/>
</dbReference>
<protein>
    <submittedName>
        <fullName evidence="5">LAQU0S18e02564g1_1</fullName>
    </submittedName>
</protein>
<dbReference type="GO" id="GO:0000136">
    <property type="term" value="C:mannan polymerase complex"/>
    <property type="evidence" value="ECO:0007669"/>
    <property type="project" value="TreeGrafter"/>
</dbReference>
<dbReference type="OrthoDB" id="205108at2759"/>
<keyword evidence="4" id="KW-1133">Transmembrane helix</keyword>
<dbReference type="Proteomes" id="UP000236544">
    <property type="component" value="Unassembled WGS sequence"/>
</dbReference>
<evidence type="ECO:0000256" key="2">
    <source>
        <dbReference type="ARBA" id="ARBA00022676"/>
    </source>
</evidence>
<comment type="similarity">
    <text evidence="1">Belongs to the glycosyltransferase 34 family.</text>
</comment>
<dbReference type="AlphaFoldDB" id="A0A0P1KX85"/>
<keyword evidence="4" id="KW-0472">Membrane</keyword>
<sequence>MALKPKLKPLSTSNSLQKRSSQFKNVFVDSKKRRKQAFTLSVFVGIALALYLASGLLSRGGPSLSKSPPVHGHYINEIATTKPLIFPAVENAAQLKEMNLRNLHMLRIDMDGNKKYVLKETDQPISEKERKQMTDPHEILKRDYLDHGKLVFRKGTDSPEVVIVTLVDFDNYDAQTLIRVVQNRVNYAQRHRYGVYVRWAQEFIPLLEKQDLNEYYEHLRPMIMRAAFHAFPRAKYFWFLDQDALIMRMDLSLQNHLLDPKILQLAILKNVPVVKDSNIKTYNHFLPENAEIIFPQTNEGYLDSSSFIAASGIYSKALFDYLSDPLVRDFPWQNFAHSISHALQWHPSFLAKTALVVPKTIASVYDPSKKTDEKPGVDAFHYTTGDLVASFHGCKERGSCIKDIESFYDKVQM</sequence>
<evidence type="ECO:0000256" key="1">
    <source>
        <dbReference type="ARBA" id="ARBA00005664"/>
    </source>
</evidence>
<dbReference type="Gene3D" id="3.90.550.10">
    <property type="entry name" value="Spore Coat Polysaccharide Biosynthesis Protein SpsA, Chain A"/>
    <property type="match status" value="1"/>
</dbReference>
<evidence type="ECO:0000313" key="6">
    <source>
        <dbReference type="Proteomes" id="UP000236544"/>
    </source>
</evidence>
<proteinExistence type="inferred from homology"/>
<evidence type="ECO:0000256" key="3">
    <source>
        <dbReference type="ARBA" id="ARBA00022679"/>
    </source>
</evidence>
<dbReference type="PANTHER" id="PTHR31306:SF10">
    <property type="entry name" value="ALPHA-1,6-MANNOSYLTRANSFERASE MNN11-RELATED"/>
    <property type="match status" value="1"/>
</dbReference>
<dbReference type="GO" id="GO:0006487">
    <property type="term" value="P:protein N-linked glycosylation"/>
    <property type="evidence" value="ECO:0007669"/>
    <property type="project" value="TreeGrafter"/>
</dbReference>
<keyword evidence="6" id="KW-1185">Reference proteome</keyword>
<evidence type="ECO:0000313" key="5">
    <source>
        <dbReference type="EMBL" id="CUS24713.1"/>
    </source>
</evidence>
<dbReference type="GO" id="GO:0000009">
    <property type="term" value="F:alpha-1,6-mannosyltransferase activity"/>
    <property type="evidence" value="ECO:0007669"/>
    <property type="project" value="TreeGrafter"/>
</dbReference>
<dbReference type="Pfam" id="PF05637">
    <property type="entry name" value="Glyco_transf_34"/>
    <property type="match status" value="1"/>
</dbReference>
<evidence type="ECO:0000256" key="4">
    <source>
        <dbReference type="SAM" id="Phobius"/>
    </source>
</evidence>
<dbReference type="EMBL" id="LN890534">
    <property type="protein sequence ID" value="CUS24713.1"/>
    <property type="molecule type" value="Genomic_DNA"/>
</dbReference>
<keyword evidence="4" id="KW-0812">Transmembrane</keyword>
<name>A0A0P1KX85_9SACH</name>
<keyword evidence="3" id="KW-0808">Transferase</keyword>
<gene>
    <name evidence="5" type="ORF">LAQU0_S18e02564g</name>
</gene>
<keyword evidence="2" id="KW-0328">Glycosyltransferase</keyword>
<reference evidence="6" key="1">
    <citation type="submission" date="2015-10" db="EMBL/GenBank/DDBJ databases">
        <authorList>
            <person name="Devillers H."/>
        </authorList>
    </citation>
    <scope>NUCLEOTIDE SEQUENCE [LARGE SCALE GENOMIC DNA]</scope>
</reference>
<feature type="transmembrane region" description="Helical" evidence="4">
    <location>
        <begin position="37"/>
        <end position="57"/>
    </location>
</feature>